<reference evidence="3" key="1">
    <citation type="submission" date="2021-03" db="EMBL/GenBank/DDBJ databases">
        <authorList>
            <person name="Tagirdzhanova G."/>
        </authorList>
    </citation>
    <scope>NUCLEOTIDE SEQUENCE</scope>
</reference>
<evidence type="ECO:0000259" key="2">
    <source>
        <dbReference type="PROSITE" id="PS51762"/>
    </source>
</evidence>
<feature type="chain" id="PRO_5034427522" description="GH16 domain-containing protein" evidence="1">
    <location>
        <begin position="21"/>
        <end position="367"/>
    </location>
</feature>
<dbReference type="InterPro" id="IPR013320">
    <property type="entry name" value="ConA-like_dom_sf"/>
</dbReference>
<dbReference type="SUPFAM" id="SSF49899">
    <property type="entry name" value="Concanavalin A-like lectins/glucanases"/>
    <property type="match status" value="2"/>
</dbReference>
<dbReference type="GO" id="GO:0005975">
    <property type="term" value="P:carbohydrate metabolic process"/>
    <property type="evidence" value="ECO:0007669"/>
    <property type="project" value="InterPro"/>
</dbReference>
<name>A0A8H3G9D2_9LECA</name>
<dbReference type="OrthoDB" id="25131at2759"/>
<dbReference type="AlphaFoldDB" id="A0A8H3G9D2"/>
<keyword evidence="4" id="KW-1185">Reference proteome</keyword>
<proteinExistence type="predicted"/>
<evidence type="ECO:0000313" key="4">
    <source>
        <dbReference type="Proteomes" id="UP000664521"/>
    </source>
</evidence>
<dbReference type="Proteomes" id="UP000664521">
    <property type="component" value="Unassembled WGS sequence"/>
</dbReference>
<dbReference type="EMBL" id="CAJPDS010000111">
    <property type="protein sequence ID" value="CAF9938295.1"/>
    <property type="molecule type" value="Genomic_DNA"/>
</dbReference>
<organism evidence="3 4">
    <name type="scientific">Heterodermia speciosa</name>
    <dbReference type="NCBI Taxonomy" id="116794"/>
    <lineage>
        <taxon>Eukaryota</taxon>
        <taxon>Fungi</taxon>
        <taxon>Dikarya</taxon>
        <taxon>Ascomycota</taxon>
        <taxon>Pezizomycotina</taxon>
        <taxon>Lecanoromycetes</taxon>
        <taxon>OSLEUM clade</taxon>
        <taxon>Lecanoromycetidae</taxon>
        <taxon>Caliciales</taxon>
        <taxon>Physciaceae</taxon>
        <taxon>Heterodermia</taxon>
    </lineage>
</organism>
<dbReference type="Pfam" id="PF00722">
    <property type="entry name" value="Glyco_hydro_16"/>
    <property type="match status" value="1"/>
</dbReference>
<feature type="domain" description="GH16" evidence="2">
    <location>
        <begin position="51"/>
        <end position="281"/>
    </location>
</feature>
<gene>
    <name evidence="3" type="ORF">HETSPECPRED_001022</name>
</gene>
<dbReference type="InterPro" id="IPR000757">
    <property type="entry name" value="Beta-glucanase-like"/>
</dbReference>
<dbReference type="CDD" id="cd00413">
    <property type="entry name" value="Glyco_hydrolase_16"/>
    <property type="match status" value="1"/>
</dbReference>
<protein>
    <recommendedName>
        <fullName evidence="2">GH16 domain-containing protein</fullName>
    </recommendedName>
</protein>
<dbReference type="PANTHER" id="PTHR38121">
    <property type="entry name" value="GH16 DOMAIN-CONTAINING PROTEIN"/>
    <property type="match status" value="1"/>
</dbReference>
<sequence length="367" mass="40144">MFVVPSIAFFAVLFAALVRSDCECGYTVNSTLYTDLIETDFLHLQNITGDTDWQGQDYTVSAELARGPYGKNASTTNIVANPLKNEYDWAGDGVNGGDAGLQLIVRGGTPENGGLIPMAELVTSRDDMLYGSFRAGIKITNVNGTCAAFFWYWNNTQEIDMEFLSTQMNETSSPVNLVLQSPQSAKQGFSAQGTGGFVNQQLPYQPDEGFHEYRFDWSPNAVEFYADGVLLQTLSKSVPNTPGHITLSHWSNGDPGWSAGPPVSDALLTVEYVKGYFNSSDPKRQEDWKSRCPSTATVNSTCAVPEVKEAPNGNSSAHTFFFSQEKNMTTNQTVGGEKSIASSIRWTQTASTAVFVFMVASTMEWFI</sequence>
<feature type="signal peptide" evidence="1">
    <location>
        <begin position="1"/>
        <end position="20"/>
    </location>
</feature>
<dbReference type="PROSITE" id="PS51762">
    <property type="entry name" value="GH16_2"/>
    <property type="match status" value="1"/>
</dbReference>
<dbReference type="GO" id="GO:0004553">
    <property type="term" value="F:hydrolase activity, hydrolyzing O-glycosyl compounds"/>
    <property type="evidence" value="ECO:0007669"/>
    <property type="project" value="InterPro"/>
</dbReference>
<comment type="caution">
    <text evidence="3">The sequence shown here is derived from an EMBL/GenBank/DDBJ whole genome shotgun (WGS) entry which is preliminary data.</text>
</comment>
<keyword evidence="1" id="KW-0732">Signal</keyword>
<accession>A0A8H3G9D2</accession>
<dbReference type="PANTHER" id="PTHR38121:SF5">
    <property type="entry name" value="GH16 DOMAIN-CONTAINING PROTEIN"/>
    <property type="match status" value="1"/>
</dbReference>
<evidence type="ECO:0000313" key="3">
    <source>
        <dbReference type="EMBL" id="CAF9938295.1"/>
    </source>
</evidence>
<evidence type="ECO:0000256" key="1">
    <source>
        <dbReference type="SAM" id="SignalP"/>
    </source>
</evidence>
<dbReference type="Gene3D" id="2.60.120.200">
    <property type="match status" value="1"/>
</dbReference>